<evidence type="ECO:0000256" key="4">
    <source>
        <dbReference type="RuleBase" id="RU003690"/>
    </source>
</evidence>
<evidence type="ECO:0000256" key="1">
    <source>
        <dbReference type="ARBA" id="ARBA00010838"/>
    </source>
</evidence>
<dbReference type="InterPro" id="IPR017853">
    <property type="entry name" value="GH"/>
</dbReference>
<comment type="similarity">
    <text evidence="1 4">Belongs to the glycosyl hydrolase 1 family.</text>
</comment>
<dbReference type="PROSITE" id="PS00653">
    <property type="entry name" value="GLYCOSYL_HYDROL_F1_2"/>
    <property type="match status" value="1"/>
</dbReference>
<dbReference type="Gene3D" id="3.20.20.80">
    <property type="entry name" value="Glycosidases"/>
    <property type="match status" value="1"/>
</dbReference>
<sequence>MRKNSKKFPKNFFWGGAVAANQIEGAYLEDGKGLSVADINPFRDDIEKKKKGNKEMSMEEINFALQDKKGVYPKREGIDFYHTFEEDLALLKGCGINSFRTSISWARIFPKGDEDLPNERGLEFYDRLIDCIIKNGMEPVITISHYEMPLFLATEYKGWSNPLMINFFTKFAEVLFNRYQEKVKYWILVNQMNLITHESFNHLGIPSDSVENLRQAKYQGLHYELVACAKAIQIARKIDATMQIGEMSYYGNLYPASSKSEDVLAALKNNQMEYYYSDVLARGIYPRYAYRFFEENGLEIQIEEEDLELFKENTVDFLAFSYYYTGVIQAENLGKESPSSPNPHIQTNEWGWGIDPIGLRVALNEYYDRYQLPLMIAENGMGFYEELDENLTIDDSYRVEFLRQHIMQMKEAIYDGVEIIGYYPWGPIDLVSCSSSERSKRYGFVYVDLDDYGNGTGKRYKKQSYNWYKQVATSNGENLSAIKI</sequence>
<accession>A0A1T4R095</accession>
<dbReference type="SUPFAM" id="SSF51445">
    <property type="entry name" value="(Trans)glycosidases"/>
    <property type="match status" value="1"/>
</dbReference>
<dbReference type="STRING" id="263852.SAMN02745116_02394"/>
<dbReference type="InterPro" id="IPR001360">
    <property type="entry name" value="Glyco_hydro_1"/>
</dbReference>
<keyword evidence="2" id="KW-0378">Hydrolase</keyword>
<proteinExistence type="inferred from homology"/>
<dbReference type="EMBL" id="FUXI01000036">
    <property type="protein sequence ID" value="SKA09315.1"/>
    <property type="molecule type" value="Genomic_DNA"/>
</dbReference>
<dbReference type="PANTHER" id="PTHR10353:SF122">
    <property type="entry name" value="6-PHOSPHO-BETA-GLUCOSIDASE ASCB-RELATED"/>
    <property type="match status" value="1"/>
</dbReference>
<dbReference type="InterPro" id="IPR033132">
    <property type="entry name" value="GH_1_N_CS"/>
</dbReference>
<evidence type="ECO:0000256" key="2">
    <source>
        <dbReference type="ARBA" id="ARBA00022801"/>
    </source>
</evidence>
<dbReference type="PANTHER" id="PTHR10353">
    <property type="entry name" value="GLYCOSYL HYDROLASE"/>
    <property type="match status" value="1"/>
</dbReference>
<dbReference type="GO" id="GO:0016052">
    <property type="term" value="P:carbohydrate catabolic process"/>
    <property type="evidence" value="ECO:0007669"/>
    <property type="project" value="TreeGrafter"/>
</dbReference>
<dbReference type="GO" id="GO:0008422">
    <property type="term" value="F:beta-glucosidase activity"/>
    <property type="evidence" value="ECO:0007669"/>
    <property type="project" value="TreeGrafter"/>
</dbReference>
<dbReference type="PRINTS" id="PR00131">
    <property type="entry name" value="GLHYDRLASE1"/>
</dbReference>
<evidence type="ECO:0000313" key="5">
    <source>
        <dbReference type="EMBL" id="SKA09315.1"/>
    </source>
</evidence>
<dbReference type="Pfam" id="PF00232">
    <property type="entry name" value="Glyco_hydro_1"/>
    <property type="match status" value="1"/>
</dbReference>
<organism evidence="5 6">
    <name type="scientific">Pilibacter termitis</name>
    <dbReference type="NCBI Taxonomy" id="263852"/>
    <lineage>
        <taxon>Bacteria</taxon>
        <taxon>Bacillati</taxon>
        <taxon>Bacillota</taxon>
        <taxon>Bacilli</taxon>
        <taxon>Lactobacillales</taxon>
        <taxon>Enterococcaceae</taxon>
        <taxon>Pilibacter</taxon>
    </lineage>
</organism>
<dbReference type="FunFam" id="3.20.20.80:FF:000004">
    <property type="entry name" value="Beta-glucosidase 6-phospho-beta-glucosidase"/>
    <property type="match status" value="1"/>
</dbReference>
<gene>
    <name evidence="5" type="ORF">SAMN02745116_02394</name>
</gene>
<protein>
    <submittedName>
        <fullName evidence="5">6-phospho-beta-glucosidase</fullName>
    </submittedName>
</protein>
<keyword evidence="6" id="KW-1185">Reference proteome</keyword>
<dbReference type="RefSeq" id="WP_078808292.1">
    <property type="nucleotide sequence ID" value="NZ_FUXI01000036.1"/>
</dbReference>
<reference evidence="5 6" key="1">
    <citation type="submission" date="2017-02" db="EMBL/GenBank/DDBJ databases">
        <authorList>
            <person name="Peterson S.W."/>
        </authorList>
    </citation>
    <scope>NUCLEOTIDE SEQUENCE [LARGE SCALE GENOMIC DNA]</scope>
    <source>
        <strain evidence="5 6">ATCC BAA-1030</strain>
    </source>
</reference>
<evidence type="ECO:0000313" key="6">
    <source>
        <dbReference type="Proteomes" id="UP000190328"/>
    </source>
</evidence>
<dbReference type="GO" id="GO:0005829">
    <property type="term" value="C:cytosol"/>
    <property type="evidence" value="ECO:0007669"/>
    <property type="project" value="TreeGrafter"/>
</dbReference>
<name>A0A1T4R095_9ENTE</name>
<dbReference type="AlphaFoldDB" id="A0A1T4R095"/>
<evidence type="ECO:0000256" key="3">
    <source>
        <dbReference type="ARBA" id="ARBA00023295"/>
    </source>
</evidence>
<dbReference type="Proteomes" id="UP000190328">
    <property type="component" value="Unassembled WGS sequence"/>
</dbReference>
<keyword evidence="3" id="KW-0326">Glycosidase</keyword>
<dbReference type="OrthoDB" id="1688691at2"/>